<evidence type="ECO:0000313" key="2">
    <source>
        <dbReference type="EMBL" id="SAK89029.1"/>
    </source>
</evidence>
<dbReference type="AlphaFoldDB" id="A0A158D380"/>
<feature type="domain" description="S-adenosylmethionine-dependent methyltransferase Rv2258c-like winged HTH" evidence="1">
    <location>
        <begin position="34"/>
        <end position="90"/>
    </location>
</feature>
<organism evidence="2 3">
    <name type="scientific">Caballeronia catudaia</name>
    <dbReference type="NCBI Taxonomy" id="1777136"/>
    <lineage>
        <taxon>Bacteria</taxon>
        <taxon>Pseudomonadati</taxon>
        <taxon>Pseudomonadota</taxon>
        <taxon>Betaproteobacteria</taxon>
        <taxon>Burkholderiales</taxon>
        <taxon>Burkholderiaceae</taxon>
        <taxon>Caballeronia</taxon>
    </lineage>
</organism>
<gene>
    <name evidence="2" type="ORF">AWB75_06119</name>
</gene>
<dbReference type="Pfam" id="PF21320">
    <property type="entry name" value="WHD_Rv2258c"/>
    <property type="match status" value="1"/>
</dbReference>
<sequence>MDGFRERLTECIGGSAHRSIADEGAAINEADALRLYEALAENPLSAKRLAKRTSSNLRRVNEWLATQVARGHLAYDAASQRCWLQQEQAGEIAKAPSRAFMNEAFAVWRSGRLLARS</sequence>
<dbReference type="InterPro" id="IPR048711">
    <property type="entry name" value="WHD_Rv2258c"/>
</dbReference>
<dbReference type="RefSeq" id="WP_061127790.1">
    <property type="nucleotide sequence ID" value="NZ_FCOF02000048.1"/>
</dbReference>
<evidence type="ECO:0000313" key="3">
    <source>
        <dbReference type="Proteomes" id="UP000054870"/>
    </source>
</evidence>
<comment type="caution">
    <text evidence="2">The sequence shown here is derived from an EMBL/GenBank/DDBJ whole genome shotgun (WGS) entry which is preliminary data.</text>
</comment>
<reference evidence="2" key="1">
    <citation type="submission" date="2016-01" db="EMBL/GenBank/DDBJ databases">
        <authorList>
            <person name="Peeters C."/>
        </authorList>
    </citation>
    <scope>NUCLEOTIDE SEQUENCE [LARGE SCALE GENOMIC DNA]</scope>
    <source>
        <strain evidence="2">LMG 29318</strain>
    </source>
</reference>
<protein>
    <recommendedName>
        <fullName evidence="1">S-adenosylmethionine-dependent methyltransferase Rv2258c-like winged HTH domain-containing protein</fullName>
    </recommendedName>
</protein>
<name>A0A158D380_9BURK</name>
<dbReference type="OrthoDB" id="9108174at2"/>
<proteinExistence type="predicted"/>
<keyword evidence="3" id="KW-1185">Reference proteome</keyword>
<dbReference type="SUPFAM" id="SSF46785">
    <property type="entry name" value="Winged helix' DNA-binding domain"/>
    <property type="match status" value="1"/>
</dbReference>
<dbReference type="EMBL" id="FCOF02000048">
    <property type="protein sequence ID" value="SAK89029.1"/>
    <property type="molecule type" value="Genomic_DNA"/>
</dbReference>
<dbReference type="InterPro" id="IPR036390">
    <property type="entry name" value="WH_DNA-bd_sf"/>
</dbReference>
<dbReference type="Proteomes" id="UP000054870">
    <property type="component" value="Unassembled WGS sequence"/>
</dbReference>
<evidence type="ECO:0000259" key="1">
    <source>
        <dbReference type="Pfam" id="PF21320"/>
    </source>
</evidence>
<accession>A0A158D380</accession>